<sequence>MTKKSGLKYWSIPSNSLSLKKSFIMSFGDKVWFRNGIVRKSKFDFTKIPPCMRAFVNGQAPSIWYCTEAWEVEYQLMYRPRHLTPVLNDKILPKITFVLLQNRIL</sequence>
<reference evidence="1 2" key="1">
    <citation type="journal article" date="2019" name="Sci. Rep.">
        <title>Orb-weaving spider Araneus ventricosus genome elucidates the spidroin gene catalogue.</title>
        <authorList>
            <person name="Kono N."/>
            <person name="Nakamura H."/>
            <person name="Ohtoshi R."/>
            <person name="Moran D.A.P."/>
            <person name="Shinohara A."/>
            <person name="Yoshida Y."/>
            <person name="Fujiwara M."/>
            <person name="Mori M."/>
            <person name="Tomita M."/>
            <person name="Arakawa K."/>
        </authorList>
    </citation>
    <scope>NUCLEOTIDE SEQUENCE [LARGE SCALE GENOMIC DNA]</scope>
</reference>
<proteinExistence type="predicted"/>
<protein>
    <submittedName>
        <fullName evidence="1">Uncharacterized protein</fullName>
    </submittedName>
</protein>
<dbReference type="Proteomes" id="UP000499080">
    <property type="component" value="Unassembled WGS sequence"/>
</dbReference>
<organism evidence="1 2">
    <name type="scientific">Araneus ventricosus</name>
    <name type="common">Orbweaver spider</name>
    <name type="synonym">Epeira ventricosa</name>
    <dbReference type="NCBI Taxonomy" id="182803"/>
    <lineage>
        <taxon>Eukaryota</taxon>
        <taxon>Metazoa</taxon>
        <taxon>Ecdysozoa</taxon>
        <taxon>Arthropoda</taxon>
        <taxon>Chelicerata</taxon>
        <taxon>Arachnida</taxon>
        <taxon>Araneae</taxon>
        <taxon>Araneomorphae</taxon>
        <taxon>Entelegynae</taxon>
        <taxon>Araneoidea</taxon>
        <taxon>Araneidae</taxon>
        <taxon>Araneus</taxon>
    </lineage>
</organism>
<comment type="caution">
    <text evidence="1">The sequence shown here is derived from an EMBL/GenBank/DDBJ whole genome shotgun (WGS) entry which is preliminary data.</text>
</comment>
<evidence type="ECO:0000313" key="2">
    <source>
        <dbReference type="Proteomes" id="UP000499080"/>
    </source>
</evidence>
<dbReference type="EMBL" id="BGPR01047667">
    <property type="protein sequence ID" value="GBO24720.1"/>
    <property type="molecule type" value="Genomic_DNA"/>
</dbReference>
<accession>A0A4Y2VM10</accession>
<keyword evidence="2" id="KW-1185">Reference proteome</keyword>
<dbReference type="AlphaFoldDB" id="A0A4Y2VM10"/>
<evidence type="ECO:0000313" key="1">
    <source>
        <dbReference type="EMBL" id="GBO24720.1"/>
    </source>
</evidence>
<gene>
    <name evidence="1" type="ORF">AVEN_204850_1</name>
</gene>
<name>A0A4Y2VM10_ARAVE</name>